<proteinExistence type="predicted"/>
<keyword evidence="2" id="KW-1185">Reference proteome</keyword>
<sequence length="242" mass="28304">MTRGRTITFRYKHFKYDDNINKMLSISLTPKDEERLIKIYNNYESLGVRRGYEYIIKDLYILLEKYSVSTTDIAKIYDVGIRTVQIWLKELGLNRTLKEAQQIAVTKRDYKTVKSPSKGTATSKIEVKDKVRNYITVELNRLLVERFNNYEVIVGIDALGVINSEKAIPIIVAKNTVFKKFLIDFVELEGNEEELDKTKRVTAEKMGYKLLLVKHQNLNDEKEINHELMNLFNEITRELEGI</sequence>
<evidence type="ECO:0000313" key="1">
    <source>
        <dbReference type="EMBL" id="MDW8801928.1"/>
    </source>
</evidence>
<accession>A0ABU4JUV1</accession>
<name>A0ABU4JUV1_9CLOT</name>
<evidence type="ECO:0000313" key="2">
    <source>
        <dbReference type="Proteomes" id="UP001281656"/>
    </source>
</evidence>
<dbReference type="EMBL" id="JARUJP010000014">
    <property type="protein sequence ID" value="MDW8801928.1"/>
    <property type="molecule type" value="Genomic_DNA"/>
</dbReference>
<dbReference type="Proteomes" id="UP001281656">
    <property type="component" value="Unassembled WGS sequence"/>
</dbReference>
<comment type="caution">
    <text evidence="1">The sequence shown here is derived from an EMBL/GenBank/DDBJ whole genome shotgun (WGS) entry which is preliminary data.</text>
</comment>
<gene>
    <name evidence="1" type="ORF">P8V03_12295</name>
</gene>
<protein>
    <recommendedName>
        <fullName evidence="3">DUF559 domain-containing protein</fullName>
    </recommendedName>
</protein>
<reference evidence="1 2" key="1">
    <citation type="submission" date="2023-04" db="EMBL/GenBank/DDBJ databases">
        <title>Clostridium tannerae sp. nov., isolated from the fecal material of an alpaca.</title>
        <authorList>
            <person name="Miller S."/>
            <person name="Hendry M."/>
            <person name="King J."/>
            <person name="Sankaranarayanan K."/>
            <person name="Lawson P.A."/>
        </authorList>
    </citation>
    <scope>NUCLEOTIDE SEQUENCE [LARGE SCALE GENOMIC DNA]</scope>
    <source>
        <strain evidence="1 2">A1-XYC3</strain>
    </source>
</reference>
<organism evidence="1 2">
    <name type="scientific">Clostridium tanneri</name>
    <dbReference type="NCBI Taxonomy" id="3037988"/>
    <lineage>
        <taxon>Bacteria</taxon>
        <taxon>Bacillati</taxon>
        <taxon>Bacillota</taxon>
        <taxon>Clostridia</taxon>
        <taxon>Eubacteriales</taxon>
        <taxon>Clostridiaceae</taxon>
        <taxon>Clostridium</taxon>
    </lineage>
</organism>
<evidence type="ECO:0008006" key="3">
    <source>
        <dbReference type="Google" id="ProtNLM"/>
    </source>
</evidence>
<dbReference type="RefSeq" id="WP_318798329.1">
    <property type="nucleotide sequence ID" value="NZ_JARUJP010000014.1"/>
</dbReference>